<feature type="binding site" evidence="11">
    <location>
        <position position="339"/>
    </location>
    <ligand>
        <name>Zn(2+)</name>
        <dbReference type="ChEBI" id="CHEBI:29105"/>
        <note>catalytic</note>
    </ligand>
</feature>
<name>A0A8D0HFN6_SPHPU</name>
<evidence type="ECO:0000256" key="1">
    <source>
        <dbReference type="ARBA" id="ARBA00001947"/>
    </source>
</evidence>
<dbReference type="Ensembl" id="ENSSPUT00000022648.1">
    <property type="protein sequence ID" value="ENSSPUP00000021240.1"/>
    <property type="gene ID" value="ENSSPUG00000016310.1"/>
</dbReference>
<protein>
    <recommendedName>
        <fullName evidence="16">Disintegrin and metalloproteinase domain-containing protein 9</fullName>
    </recommendedName>
</protein>
<dbReference type="CDD" id="cd04269">
    <property type="entry name" value="ZnMc_adamalysin_II_like"/>
    <property type="match status" value="1"/>
</dbReference>
<dbReference type="PROSITE" id="PS00427">
    <property type="entry name" value="DISINTEGRIN_1"/>
    <property type="match status" value="1"/>
</dbReference>
<dbReference type="GO" id="GO:0006508">
    <property type="term" value="P:proteolysis"/>
    <property type="evidence" value="ECO:0007669"/>
    <property type="project" value="InterPro"/>
</dbReference>
<organism evidence="14 15">
    <name type="scientific">Sphenodon punctatus</name>
    <name type="common">Tuatara</name>
    <name type="synonym">Hatteria punctata</name>
    <dbReference type="NCBI Taxonomy" id="8508"/>
    <lineage>
        <taxon>Eukaryota</taxon>
        <taxon>Metazoa</taxon>
        <taxon>Chordata</taxon>
        <taxon>Craniata</taxon>
        <taxon>Vertebrata</taxon>
        <taxon>Euteleostomi</taxon>
        <taxon>Lepidosauria</taxon>
        <taxon>Sphenodontia</taxon>
        <taxon>Sphenodontidae</taxon>
        <taxon>Sphenodon</taxon>
    </lineage>
</organism>
<comment type="subcellular location">
    <subcellularLocation>
        <location evidence="2">Secreted</location>
    </subcellularLocation>
</comment>
<accession>A0A8D0HFN6</accession>
<dbReference type="Pfam" id="PF01421">
    <property type="entry name" value="Reprolysin"/>
    <property type="match status" value="1"/>
</dbReference>
<sequence>MERSRDPAPCSKQKCLRVGGLEAARDRPQRWVAQRAMTASTRSHAQPHRPNARSAMRKAAVGDIKVLKHTMGLTEIFLLDDNTGTNCYYHGVVDGIADSVLALSTCDGLRGILHVDGKRYGIEPVDGSATFEHLFYPLEHVQQEPFVCGVPNDDPNHEKNVKPSLKYTNVSHSAFSREMFLRKKRAVLPEKRYVELFVVVDKNRYLKKNSDVAAVQKETIEMINYVDGMYRPLNIQIVLVGLEIWTNENHIIVMDGSAGEVLSKFVSWRAKNLVKRSRNDISHLIIGRDSFAGTVGMAFIGTVCSEALGGSISTFSNNNVLKQATVVAHELGHNLGMNHDDGKCSDAYIMFSTDKGSRNFSSCSANDFEALILRGQGRCLSNAPNPSDVYTEPFCGNNVVDGDEECDCGKPQECTNRCCDAATCKFKSGSQCAEGQCCENCKFKVAGVECRPKNNYCDLPEYCNGTYPRCPEDVYVMNGYPYNNTKEYCYAGVCQNFDLQCETIYGKGARKAPDVCFEKANMKGDRFGNCGMSGAGFKKCSTQHSLCGKLHCINVNIQNLPSSTAVQKEGDVICVTSEFDLGSDVPDPALVHTGTACQEGKACVNFSCVNATELGYNCDVKRNCLHSCLPFQYTPSYPYTPLSVARGRPQLVGPRAHYRLPDLPVTGSAKTGFPD</sequence>
<dbReference type="InterPro" id="IPR024079">
    <property type="entry name" value="MetalloPept_cat_dom_sf"/>
</dbReference>
<feature type="active site" evidence="11">
    <location>
        <position position="330"/>
    </location>
</feature>
<evidence type="ECO:0000256" key="5">
    <source>
        <dbReference type="ARBA" id="ARBA00022723"/>
    </source>
</evidence>
<dbReference type="SMART" id="SM00050">
    <property type="entry name" value="DISIN"/>
    <property type="match status" value="1"/>
</dbReference>
<evidence type="ECO:0008006" key="16">
    <source>
        <dbReference type="Google" id="ProtNLM"/>
    </source>
</evidence>
<evidence type="ECO:0000256" key="9">
    <source>
        <dbReference type="ARBA" id="ARBA00023240"/>
    </source>
</evidence>
<keyword evidence="3" id="KW-0964">Secreted</keyword>
<evidence type="ECO:0000256" key="2">
    <source>
        <dbReference type="ARBA" id="ARBA00004613"/>
    </source>
</evidence>
<dbReference type="PANTHER" id="PTHR11905">
    <property type="entry name" value="ADAM A DISINTEGRIN AND METALLOPROTEASE DOMAIN"/>
    <property type="match status" value="1"/>
</dbReference>
<evidence type="ECO:0000259" key="13">
    <source>
        <dbReference type="PROSITE" id="PS50215"/>
    </source>
</evidence>
<keyword evidence="5 11" id="KW-0479">Metal-binding</keyword>
<feature type="binding site" evidence="11">
    <location>
        <position position="333"/>
    </location>
    <ligand>
        <name>Zn(2+)</name>
        <dbReference type="ChEBI" id="CHEBI:29105"/>
        <note>catalytic</note>
    </ligand>
</feature>
<evidence type="ECO:0000256" key="7">
    <source>
        <dbReference type="ARBA" id="ARBA00022833"/>
    </source>
</evidence>
<dbReference type="InterPro" id="IPR001762">
    <property type="entry name" value="Disintegrin_dom"/>
</dbReference>
<dbReference type="GO" id="GO:0046872">
    <property type="term" value="F:metal ion binding"/>
    <property type="evidence" value="ECO:0007669"/>
    <property type="project" value="UniProtKB-KW"/>
</dbReference>
<feature type="disulfide bond" evidence="10">
    <location>
        <begin position="450"/>
        <end position="470"/>
    </location>
</feature>
<evidence type="ECO:0000256" key="11">
    <source>
        <dbReference type="PROSITE-ProRule" id="PRU00276"/>
    </source>
</evidence>
<proteinExistence type="predicted"/>
<feature type="domain" description="Peptidase M12B" evidence="13">
    <location>
        <begin position="192"/>
        <end position="384"/>
    </location>
</feature>
<dbReference type="InterPro" id="IPR018358">
    <property type="entry name" value="Disintegrin_CS"/>
</dbReference>
<dbReference type="GO" id="GO:0004222">
    <property type="term" value="F:metalloendopeptidase activity"/>
    <property type="evidence" value="ECO:0007669"/>
    <property type="project" value="InterPro"/>
</dbReference>
<dbReference type="InterPro" id="IPR036436">
    <property type="entry name" value="Disintegrin_dom_sf"/>
</dbReference>
<evidence type="ECO:0000256" key="10">
    <source>
        <dbReference type="PROSITE-ProRule" id="PRU00068"/>
    </source>
</evidence>
<dbReference type="PROSITE" id="PS50215">
    <property type="entry name" value="ADAM_MEPRO"/>
    <property type="match status" value="1"/>
</dbReference>
<keyword evidence="4" id="KW-0800">Toxin</keyword>
<dbReference type="AlphaFoldDB" id="A0A8D0HFN6"/>
<dbReference type="Gene3D" id="4.10.70.10">
    <property type="entry name" value="Disintegrin domain"/>
    <property type="match status" value="1"/>
</dbReference>
<dbReference type="GO" id="GO:0090729">
    <property type="term" value="F:toxin activity"/>
    <property type="evidence" value="ECO:0007669"/>
    <property type="project" value="UniProtKB-KW"/>
</dbReference>
<keyword evidence="8 10" id="KW-1015">Disulfide bond</keyword>
<dbReference type="PANTHER" id="PTHR11905:SF122">
    <property type="entry name" value="DISINTEGRIN AND METALLOPROTEINASE DOMAIN-CONTAINING PROTEIN 9"/>
    <property type="match status" value="1"/>
</dbReference>
<dbReference type="InterPro" id="IPR006586">
    <property type="entry name" value="ADAM_Cys-rich"/>
</dbReference>
<keyword evidence="6" id="KW-0378">Hydrolase</keyword>
<evidence type="ECO:0000259" key="12">
    <source>
        <dbReference type="PROSITE" id="PS50214"/>
    </source>
</evidence>
<evidence type="ECO:0000256" key="6">
    <source>
        <dbReference type="ARBA" id="ARBA00022801"/>
    </source>
</evidence>
<dbReference type="InterPro" id="IPR034027">
    <property type="entry name" value="Reprolysin_adamalysin"/>
</dbReference>
<dbReference type="GO" id="GO:0005576">
    <property type="term" value="C:extracellular region"/>
    <property type="evidence" value="ECO:0007669"/>
    <property type="project" value="UniProtKB-SubCell"/>
</dbReference>
<dbReference type="GO" id="GO:0005886">
    <property type="term" value="C:plasma membrane"/>
    <property type="evidence" value="ECO:0007669"/>
    <property type="project" value="TreeGrafter"/>
</dbReference>
<keyword evidence="15" id="KW-1185">Reference proteome</keyword>
<dbReference type="Pfam" id="PF00200">
    <property type="entry name" value="Disintegrin"/>
    <property type="match status" value="1"/>
</dbReference>
<dbReference type="SUPFAM" id="SSF57552">
    <property type="entry name" value="Blood coagulation inhibitor (disintegrin)"/>
    <property type="match status" value="1"/>
</dbReference>
<dbReference type="FunFam" id="4.10.70.10:FF:000001">
    <property type="entry name" value="Disintegrin and metalloproteinase domain-containing protein 22"/>
    <property type="match status" value="1"/>
</dbReference>
<dbReference type="Gene3D" id="3.40.390.10">
    <property type="entry name" value="Collagenase (Catalytic Domain)"/>
    <property type="match status" value="1"/>
</dbReference>
<comment type="cofactor">
    <cofactor evidence="1">
        <name>Zn(2+)</name>
        <dbReference type="ChEBI" id="CHEBI:29105"/>
    </cofactor>
</comment>
<dbReference type="SMART" id="SM00608">
    <property type="entry name" value="ACR"/>
    <property type="match status" value="1"/>
</dbReference>
<reference evidence="14" key="2">
    <citation type="submission" date="2025-09" db="UniProtKB">
        <authorList>
            <consortium name="Ensembl"/>
        </authorList>
    </citation>
    <scope>IDENTIFICATION</scope>
</reference>
<feature type="binding site" evidence="11">
    <location>
        <position position="329"/>
    </location>
    <ligand>
        <name>Zn(2+)</name>
        <dbReference type="ChEBI" id="CHEBI:29105"/>
        <note>catalytic</note>
    </ligand>
</feature>
<comment type="caution">
    <text evidence="11">Lacks conserved residue(s) required for the propagation of feature annotation.</text>
</comment>
<evidence type="ECO:0000256" key="8">
    <source>
        <dbReference type="ARBA" id="ARBA00023157"/>
    </source>
</evidence>
<dbReference type="Proteomes" id="UP000694392">
    <property type="component" value="Unplaced"/>
</dbReference>
<evidence type="ECO:0000256" key="4">
    <source>
        <dbReference type="ARBA" id="ARBA00022656"/>
    </source>
</evidence>
<dbReference type="GeneTree" id="ENSGT00940000166847"/>
<dbReference type="SUPFAM" id="SSF55486">
    <property type="entry name" value="Metalloproteases ('zincins'), catalytic domain"/>
    <property type="match status" value="1"/>
</dbReference>
<evidence type="ECO:0000313" key="14">
    <source>
        <dbReference type="Ensembl" id="ENSSPUP00000021240.1"/>
    </source>
</evidence>
<keyword evidence="9" id="KW-1199">Hemostasis impairing toxin</keyword>
<dbReference type="PRINTS" id="PR00289">
    <property type="entry name" value="DISINTEGRIN"/>
</dbReference>
<evidence type="ECO:0000313" key="15">
    <source>
        <dbReference type="Proteomes" id="UP000694392"/>
    </source>
</evidence>
<reference evidence="14" key="1">
    <citation type="submission" date="2025-08" db="UniProtKB">
        <authorList>
            <consortium name="Ensembl"/>
        </authorList>
    </citation>
    <scope>IDENTIFICATION</scope>
</reference>
<dbReference type="PROSITE" id="PS50214">
    <property type="entry name" value="DISINTEGRIN_2"/>
    <property type="match status" value="1"/>
</dbReference>
<dbReference type="InterPro" id="IPR001590">
    <property type="entry name" value="Peptidase_M12B"/>
</dbReference>
<keyword evidence="7 11" id="KW-0862">Zinc</keyword>
<dbReference type="FunFam" id="3.40.390.10:FF:000002">
    <property type="entry name" value="Disintegrin and metalloproteinase domain-containing protein 22"/>
    <property type="match status" value="1"/>
</dbReference>
<dbReference type="Pfam" id="PF08516">
    <property type="entry name" value="ADAM_CR"/>
    <property type="match status" value="1"/>
</dbReference>
<feature type="domain" description="Disintegrin" evidence="12">
    <location>
        <begin position="392"/>
        <end position="478"/>
    </location>
</feature>
<evidence type="ECO:0000256" key="3">
    <source>
        <dbReference type="ARBA" id="ARBA00022525"/>
    </source>
</evidence>